<dbReference type="InterPro" id="IPR005900">
    <property type="entry name" value="6-phosphogluconolactonase_DevB"/>
</dbReference>
<organism evidence="9 10">
    <name type="scientific">Thiolapillus brandeum</name>
    <dbReference type="NCBI Taxonomy" id="1076588"/>
    <lineage>
        <taxon>Bacteria</taxon>
        <taxon>Pseudomonadati</taxon>
        <taxon>Pseudomonadota</taxon>
        <taxon>Gammaproteobacteria</taxon>
        <taxon>Chromatiales</taxon>
        <taxon>Sedimenticolaceae</taxon>
        <taxon>Thiolapillus</taxon>
    </lineage>
</organism>
<dbReference type="Proteomes" id="UP000031631">
    <property type="component" value="Chromosome"/>
</dbReference>
<comment type="catalytic activity">
    <reaction evidence="1 7">
        <text>6-phospho-D-glucono-1,5-lactone + H2O = 6-phospho-D-gluconate + H(+)</text>
        <dbReference type="Rhea" id="RHEA:12556"/>
        <dbReference type="ChEBI" id="CHEBI:15377"/>
        <dbReference type="ChEBI" id="CHEBI:15378"/>
        <dbReference type="ChEBI" id="CHEBI:57955"/>
        <dbReference type="ChEBI" id="CHEBI:58759"/>
        <dbReference type="EC" id="3.1.1.31"/>
    </reaction>
</comment>
<comment type="function">
    <text evidence="2 7">Hydrolysis of 6-phosphogluconolactone to 6-phosphogluconate.</text>
</comment>
<dbReference type="CDD" id="cd01400">
    <property type="entry name" value="6PGL"/>
    <property type="match status" value="1"/>
</dbReference>
<accession>A0A7U6GJ54</accession>
<dbReference type="PANTHER" id="PTHR11054">
    <property type="entry name" value="6-PHOSPHOGLUCONOLACTONASE"/>
    <property type="match status" value="1"/>
</dbReference>
<dbReference type="GO" id="GO:0006098">
    <property type="term" value="P:pentose-phosphate shunt"/>
    <property type="evidence" value="ECO:0007669"/>
    <property type="project" value="UniProtKB-UniPathway"/>
</dbReference>
<proteinExistence type="inferred from homology"/>
<dbReference type="EMBL" id="AP012273">
    <property type="protein sequence ID" value="BAO44658.1"/>
    <property type="molecule type" value="Genomic_DNA"/>
</dbReference>
<dbReference type="InterPro" id="IPR037171">
    <property type="entry name" value="NagB/RpiA_transferase-like"/>
</dbReference>
<evidence type="ECO:0000256" key="4">
    <source>
        <dbReference type="ARBA" id="ARBA00010662"/>
    </source>
</evidence>
<evidence type="ECO:0000256" key="7">
    <source>
        <dbReference type="RuleBase" id="RU365095"/>
    </source>
</evidence>
<feature type="domain" description="Glucosamine/galactosamine-6-phosphate isomerase" evidence="8">
    <location>
        <begin position="4"/>
        <end position="206"/>
    </location>
</feature>
<protein>
    <recommendedName>
        <fullName evidence="6 7">6-phosphogluconolactonase</fullName>
        <shortName evidence="7">6PGL</shortName>
        <ecNumber evidence="5 7">3.1.1.31</ecNumber>
    </recommendedName>
</protein>
<comment type="similarity">
    <text evidence="4 7">Belongs to the glucosamine/galactosamine-6-phosphate isomerase family. 6-phosphogluconolactonase subfamily.</text>
</comment>
<sequence>MLADAQAVAREAVARILESASGALKARGVFRWVLAGGGTPRLAYELLVQANRDWRGWQFYLGDERCLPPDDPERNSRMLDQALFRQAAIEQEQIHMIPAQLGAETGAAVYAETIRNSLPFDLVLLGLGEDGHTASLFPGHEYAPDALVVPVHDAPKPPPDRISLGYGALSSARQLLFLVNGTGKHPALSAWRAGKDIPPARIAAEDVQVLADQAAANG</sequence>
<name>A0A7U6GJ54_9GAMM</name>
<evidence type="ECO:0000256" key="3">
    <source>
        <dbReference type="ARBA" id="ARBA00004961"/>
    </source>
</evidence>
<dbReference type="PANTHER" id="PTHR11054:SF0">
    <property type="entry name" value="6-PHOSPHOGLUCONOLACTONASE"/>
    <property type="match status" value="1"/>
</dbReference>
<dbReference type="Pfam" id="PF01182">
    <property type="entry name" value="Glucosamine_iso"/>
    <property type="match status" value="1"/>
</dbReference>
<dbReference type="KEGG" id="tbn:TBH_C1741"/>
<keyword evidence="10" id="KW-1185">Reference proteome</keyword>
<reference evidence="9 10" key="1">
    <citation type="journal article" date="2014" name="PLoS ONE">
        <title>Physiological and genomic features of a novel sulfur-oxidizing gammaproteobacterium belonging to a previously uncultivated symbiotic lineage isolated from a hydrothermal vent.</title>
        <authorList>
            <person name="Nunoura T."/>
            <person name="Takaki Y."/>
            <person name="Kazama H."/>
            <person name="Kakuta J."/>
            <person name="Shimamura S."/>
            <person name="Makita H."/>
            <person name="Hirai M."/>
            <person name="Miyazaki M."/>
            <person name="Takai K."/>
        </authorList>
    </citation>
    <scope>NUCLEOTIDE SEQUENCE [LARGE SCALE GENOMIC DNA]</scope>
    <source>
        <strain evidence="9 10">Hiromi1</strain>
    </source>
</reference>
<dbReference type="NCBIfam" id="TIGR01198">
    <property type="entry name" value="pgl"/>
    <property type="match status" value="1"/>
</dbReference>
<evidence type="ECO:0000313" key="10">
    <source>
        <dbReference type="Proteomes" id="UP000031631"/>
    </source>
</evidence>
<dbReference type="GO" id="GO:0017057">
    <property type="term" value="F:6-phosphogluconolactonase activity"/>
    <property type="evidence" value="ECO:0007669"/>
    <property type="project" value="UniProtKB-UniRule"/>
</dbReference>
<dbReference type="InterPro" id="IPR039104">
    <property type="entry name" value="6PGL"/>
</dbReference>
<dbReference type="EC" id="3.1.1.31" evidence="5 7"/>
<keyword evidence="7 9" id="KW-0378">Hydrolase</keyword>
<dbReference type="InterPro" id="IPR006148">
    <property type="entry name" value="Glc/Gal-6P_isomerase"/>
</dbReference>
<evidence type="ECO:0000256" key="1">
    <source>
        <dbReference type="ARBA" id="ARBA00000832"/>
    </source>
</evidence>
<evidence type="ECO:0000256" key="5">
    <source>
        <dbReference type="ARBA" id="ARBA00013198"/>
    </source>
</evidence>
<evidence type="ECO:0000256" key="6">
    <source>
        <dbReference type="ARBA" id="ARBA00020337"/>
    </source>
</evidence>
<evidence type="ECO:0000259" key="8">
    <source>
        <dbReference type="Pfam" id="PF01182"/>
    </source>
</evidence>
<evidence type="ECO:0000256" key="2">
    <source>
        <dbReference type="ARBA" id="ARBA00002681"/>
    </source>
</evidence>
<dbReference type="UniPathway" id="UPA00115">
    <property type="reaction ID" value="UER00409"/>
</dbReference>
<dbReference type="SUPFAM" id="SSF100950">
    <property type="entry name" value="NagB/RpiA/CoA transferase-like"/>
    <property type="match status" value="1"/>
</dbReference>
<comment type="pathway">
    <text evidence="3 7">Carbohydrate degradation; pentose phosphate pathway; D-ribulose 5-phosphate from D-glucose 6-phosphate (oxidative stage): step 2/3.</text>
</comment>
<dbReference type="Gene3D" id="3.40.50.1360">
    <property type="match status" value="1"/>
</dbReference>
<dbReference type="AlphaFoldDB" id="A0A7U6GJ54"/>
<gene>
    <name evidence="7" type="primary">pgl</name>
    <name evidence="9" type="ORF">TBH_C1741</name>
</gene>
<dbReference type="GO" id="GO:0005975">
    <property type="term" value="P:carbohydrate metabolic process"/>
    <property type="evidence" value="ECO:0007669"/>
    <property type="project" value="UniProtKB-UniRule"/>
</dbReference>
<evidence type="ECO:0000313" key="9">
    <source>
        <dbReference type="EMBL" id="BAO44658.1"/>
    </source>
</evidence>